<gene>
    <name evidence="1" type="ORF">AWRI1631_150070</name>
</gene>
<sequence length="34" mass="3737">MVLFICLLQPSVVTLHSPVQSLQLKLSKSLQVVS</sequence>
<evidence type="ECO:0000313" key="2">
    <source>
        <dbReference type="Proteomes" id="UP000008988"/>
    </source>
</evidence>
<name>B5VRA5_YEAS6</name>
<protein>
    <submittedName>
        <fullName evidence="1">Uncharacterized protein</fullName>
    </submittedName>
</protein>
<comment type="caution">
    <text evidence="1">The sequence shown here is derived from an EMBL/GenBank/DDBJ whole genome shotgun (WGS) entry which is preliminary data.</text>
</comment>
<reference evidence="1 2" key="1">
    <citation type="journal article" date="2008" name="FEMS Yeast Res.">
        <title>Comparative genome analysis of a Saccharomyces cerevisiae wine strain.</title>
        <authorList>
            <person name="Borneman A.R."/>
            <person name="Forgan A.H."/>
            <person name="Pretorius I.S."/>
            <person name="Chambers P.J."/>
        </authorList>
    </citation>
    <scope>NUCLEOTIDE SEQUENCE [LARGE SCALE GENOMIC DNA]</scope>
    <source>
        <strain evidence="1 2">AWRI1631</strain>
    </source>
</reference>
<dbReference type="AlphaFoldDB" id="B5VRA5"/>
<proteinExistence type="predicted"/>
<dbReference type="Proteomes" id="UP000008988">
    <property type="component" value="Unassembled WGS sequence"/>
</dbReference>
<evidence type="ECO:0000313" key="1">
    <source>
        <dbReference type="EMBL" id="EDZ69545.1"/>
    </source>
</evidence>
<organism evidence="1 2">
    <name type="scientific">Saccharomyces cerevisiae (strain AWRI1631)</name>
    <name type="common">Baker's yeast</name>
    <dbReference type="NCBI Taxonomy" id="545124"/>
    <lineage>
        <taxon>Eukaryota</taxon>
        <taxon>Fungi</taxon>
        <taxon>Dikarya</taxon>
        <taxon>Ascomycota</taxon>
        <taxon>Saccharomycotina</taxon>
        <taxon>Saccharomycetes</taxon>
        <taxon>Saccharomycetales</taxon>
        <taxon>Saccharomycetaceae</taxon>
        <taxon>Saccharomyces</taxon>
    </lineage>
</organism>
<dbReference type="EMBL" id="ABSV01002069">
    <property type="protein sequence ID" value="EDZ69545.1"/>
    <property type="molecule type" value="Genomic_DNA"/>
</dbReference>
<accession>B5VRA5</accession>